<protein>
    <recommendedName>
        <fullName evidence="4">DUF2007 domain-containing protein</fullName>
    </recommendedName>
</protein>
<dbReference type="InterPro" id="IPR046162">
    <property type="entry name" value="DUF6164"/>
</dbReference>
<evidence type="ECO:0000313" key="2">
    <source>
        <dbReference type="EMBL" id="TQV72612.1"/>
    </source>
</evidence>
<gene>
    <name evidence="2" type="ORF">FKG94_18125</name>
</gene>
<evidence type="ECO:0000313" key="3">
    <source>
        <dbReference type="Proteomes" id="UP000319732"/>
    </source>
</evidence>
<name>A0A545T621_9GAMM</name>
<comment type="caution">
    <text evidence="2">The sequence shown here is derived from an EMBL/GenBank/DDBJ whole genome shotgun (WGS) entry which is preliminary data.</text>
</comment>
<dbReference type="Pfam" id="PF19661">
    <property type="entry name" value="DUF6164"/>
    <property type="match status" value="1"/>
</dbReference>
<organism evidence="2 3">
    <name type="scientific">Exilibacterium tricleocarpae</name>
    <dbReference type="NCBI Taxonomy" id="2591008"/>
    <lineage>
        <taxon>Bacteria</taxon>
        <taxon>Pseudomonadati</taxon>
        <taxon>Pseudomonadota</taxon>
        <taxon>Gammaproteobacteria</taxon>
        <taxon>Cellvibrionales</taxon>
        <taxon>Cellvibrionaceae</taxon>
        <taxon>Exilibacterium</taxon>
    </lineage>
</organism>
<feature type="transmembrane region" description="Helical" evidence="1">
    <location>
        <begin position="98"/>
        <end position="117"/>
    </location>
</feature>
<keyword evidence="3" id="KW-1185">Reference proteome</keyword>
<dbReference type="RefSeq" id="WP_142928342.1">
    <property type="nucleotide sequence ID" value="NZ_ML660098.1"/>
</dbReference>
<keyword evidence="1" id="KW-0472">Membrane</keyword>
<dbReference type="Proteomes" id="UP000319732">
    <property type="component" value="Unassembled WGS sequence"/>
</dbReference>
<dbReference type="AlphaFoldDB" id="A0A545T621"/>
<proteinExistence type="predicted"/>
<keyword evidence="1" id="KW-0812">Transmembrane</keyword>
<sequence>MSTLLIKLNGVPDDEADDIRNLLAANNIDYYETSAGNWGVSLAAIWLQHADQLDTAKALLDNYQQERLLRVRAEYREQLDRDGPETLWDRWKKEPLRALVYLGLVALIAYISLAPFLGV</sequence>
<reference evidence="2 3" key="1">
    <citation type="submission" date="2019-06" db="EMBL/GenBank/DDBJ databases">
        <title>Whole genome sequence for Cellvibrionaceae sp. R142.</title>
        <authorList>
            <person name="Wang G."/>
        </authorList>
    </citation>
    <scope>NUCLEOTIDE SEQUENCE [LARGE SCALE GENOMIC DNA]</scope>
    <source>
        <strain evidence="2 3">R142</strain>
    </source>
</reference>
<evidence type="ECO:0008006" key="4">
    <source>
        <dbReference type="Google" id="ProtNLM"/>
    </source>
</evidence>
<accession>A0A545T621</accession>
<evidence type="ECO:0000256" key="1">
    <source>
        <dbReference type="SAM" id="Phobius"/>
    </source>
</evidence>
<keyword evidence="1" id="KW-1133">Transmembrane helix</keyword>
<dbReference type="EMBL" id="VHSG01000019">
    <property type="protein sequence ID" value="TQV72612.1"/>
    <property type="molecule type" value="Genomic_DNA"/>
</dbReference>
<dbReference type="OrthoDB" id="5569385at2"/>